<comment type="caution">
    <text evidence="1">The sequence shown here is derived from an EMBL/GenBank/DDBJ whole genome shotgun (WGS) entry which is preliminary data.</text>
</comment>
<protein>
    <submittedName>
        <fullName evidence="2">Hypothetical_protein</fullName>
    </submittedName>
</protein>
<sequence>MLYDKYKSSQVNLVKVQNESQLIIFSCVNTKSFDYAISVFENDNSVLQPALNLVIVQLLGGRIQALFEIMQEVIFVAVYSKISQEYPYSYHEKLTLLGQTSGKSDVLTTAYSQIVILLNISKLKLFYEALKLAQIKQNITGNKYSADNVTRRILFRSVTFID</sequence>
<dbReference type="AlphaFoldDB" id="A0AA86P3J0"/>
<dbReference type="EMBL" id="CAXDID020000116">
    <property type="protein sequence ID" value="CAL6030585.1"/>
    <property type="molecule type" value="Genomic_DNA"/>
</dbReference>
<evidence type="ECO:0000313" key="1">
    <source>
        <dbReference type="EMBL" id="CAI9931096.1"/>
    </source>
</evidence>
<gene>
    <name evidence="1" type="ORF">HINF_LOCUS18741</name>
    <name evidence="2" type="ORF">HINF_LOCUS33462</name>
</gene>
<keyword evidence="3" id="KW-1185">Reference proteome</keyword>
<evidence type="ECO:0000313" key="2">
    <source>
        <dbReference type="EMBL" id="CAL6030585.1"/>
    </source>
</evidence>
<proteinExistence type="predicted"/>
<dbReference type="EMBL" id="CATOUU010000471">
    <property type="protein sequence ID" value="CAI9931096.1"/>
    <property type="molecule type" value="Genomic_DNA"/>
</dbReference>
<evidence type="ECO:0000313" key="3">
    <source>
        <dbReference type="Proteomes" id="UP001642409"/>
    </source>
</evidence>
<organism evidence="1">
    <name type="scientific">Hexamita inflata</name>
    <dbReference type="NCBI Taxonomy" id="28002"/>
    <lineage>
        <taxon>Eukaryota</taxon>
        <taxon>Metamonada</taxon>
        <taxon>Diplomonadida</taxon>
        <taxon>Hexamitidae</taxon>
        <taxon>Hexamitinae</taxon>
        <taxon>Hexamita</taxon>
    </lineage>
</organism>
<dbReference type="Proteomes" id="UP001642409">
    <property type="component" value="Unassembled WGS sequence"/>
</dbReference>
<reference evidence="1" key="1">
    <citation type="submission" date="2023-06" db="EMBL/GenBank/DDBJ databases">
        <authorList>
            <person name="Kurt Z."/>
        </authorList>
    </citation>
    <scope>NUCLEOTIDE SEQUENCE</scope>
</reference>
<name>A0AA86P3J0_9EUKA</name>
<accession>A0AA86P3J0</accession>
<reference evidence="2 3" key="2">
    <citation type="submission" date="2024-07" db="EMBL/GenBank/DDBJ databases">
        <authorList>
            <person name="Akdeniz Z."/>
        </authorList>
    </citation>
    <scope>NUCLEOTIDE SEQUENCE [LARGE SCALE GENOMIC DNA]</scope>
</reference>